<evidence type="ECO:0000313" key="5">
    <source>
        <dbReference type="Proteomes" id="UP000561045"/>
    </source>
</evidence>
<evidence type="ECO:0000313" key="4">
    <source>
        <dbReference type="EMBL" id="MBB4013771.1"/>
    </source>
</evidence>
<sequence length="166" mass="18464">MPDPDDQPEFDTLAFRRALGEFATGITVVTARTPEGRRVGLTVNSFNSVSLSPPLVLWSLARHLPVMDDFLRCSHYAINVLASHQHPLSQRFATRSEDKFVDLDVGEGIGGAPLLHGCCAWFECRNGIRHDGGDHVIFIGEVERFERGGGEPLIYHAGRYRYLSVD</sequence>
<dbReference type="PANTHER" id="PTHR30466:SF11">
    <property type="entry name" value="FLAVIN-DEPENDENT MONOOXYGENASE, REDUCTASE SUBUNIT HSAB"/>
    <property type="match status" value="1"/>
</dbReference>
<dbReference type="InterPro" id="IPR002563">
    <property type="entry name" value="Flavin_Rdtase-like_dom"/>
</dbReference>
<dbReference type="SMART" id="SM00903">
    <property type="entry name" value="Flavin_Reduct"/>
    <property type="match status" value="1"/>
</dbReference>
<dbReference type="RefSeq" id="WP_183635696.1">
    <property type="nucleotide sequence ID" value="NZ_BAABLE010000005.1"/>
</dbReference>
<dbReference type="Proteomes" id="UP000561045">
    <property type="component" value="Unassembled WGS sequence"/>
</dbReference>
<name>A0A840BJQ4_9RHOO</name>
<accession>A0A840BJQ4</accession>
<feature type="domain" description="Flavin reductase like" evidence="3">
    <location>
        <begin position="19"/>
        <end position="162"/>
    </location>
</feature>
<evidence type="ECO:0000256" key="2">
    <source>
        <dbReference type="ARBA" id="ARBA00023002"/>
    </source>
</evidence>
<dbReference type="InterPro" id="IPR012349">
    <property type="entry name" value="Split_barrel_FMN-bd"/>
</dbReference>
<keyword evidence="4" id="KW-0503">Monooxygenase</keyword>
<reference evidence="4 5" key="1">
    <citation type="submission" date="2020-08" db="EMBL/GenBank/DDBJ databases">
        <title>Genomic Encyclopedia of Type Strains, Phase IV (KMG-IV): sequencing the most valuable type-strain genomes for metagenomic binning, comparative biology and taxonomic classification.</title>
        <authorList>
            <person name="Goeker M."/>
        </authorList>
    </citation>
    <scope>NUCLEOTIDE SEQUENCE [LARGE SCALE GENOMIC DNA]</scope>
    <source>
        <strain evidence="4 5">DSM 106739</strain>
    </source>
</reference>
<dbReference type="Pfam" id="PF01613">
    <property type="entry name" value="Flavin_Reduct"/>
    <property type="match status" value="1"/>
</dbReference>
<comment type="similarity">
    <text evidence="1">Belongs to the non-flavoprotein flavin reductase family.</text>
</comment>
<gene>
    <name evidence="4" type="ORF">GGR36_003117</name>
</gene>
<dbReference type="InterPro" id="IPR050268">
    <property type="entry name" value="NADH-dep_flavin_reductase"/>
</dbReference>
<dbReference type="GO" id="GO:0004497">
    <property type="term" value="F:monooxygenase activity"/>
    <property type="evidence" value="ECO:0007669"/>
    <property type="project" value="UniProtKB-KW"/>
</dbReference>
<dbReference type="EC" id="1.5.1.-" evidence="4"/>
<dbReference type="SUPFAM" id="SSF50475">
    <property type="entry name" value="FMN-binding split barrel"/>
    <property type="match status" value="1"/>
</dbReference>
<dbReference type="EMBL" id="JACIET010000002">
    <property type="protein sequence ID" value="MBB4013771.1"/>
    <property type="molecule type" value="Genomic_DNA"/>
</dbReference>
<dbReference type="AlphaFoldDB" id="A0A840BJQ4"/>
<organism evidence="4 5">
    <name type="scientific">Niveibacterium umoris</name>
    <dbReference type="NCBI Taxonomy" id="1193620"/>
    <lineage>
        <taxon>Bacteria</taxon>
        <taxon>Pseudomonadati</taxon>
        <taxon>Pseudomonadota</taxon>
        <taxon>Betaproteobacteria</taxon>
        <taxon>Rhodocyclales</taxon>
        <taxon>Rhodocyclaceae</taxon>
        <taxon>Niveibacterium</taxon>
    </lineage>
</organism>
<evidence type="ECO:0000256" key="1">
    <source>
        <dbReference type="ARBA" id="ARBA00008898"/>
    </source>
</evidence>
<dbReference type="GO" id="GO:0010181">
    <property type="term" value="F:FMN binding"/>
    <property type="evidence" value="ECO:0007669"/>
    <property type="project" value="InterPro"/>
</dbReference>
<proteinExistence type="inferred from homology"/>
<dbReference type="GO" id="GO:0042602">
    <property type="term" value="F:riboflavin reductase (NADPH) activity"/>
    <property type="evidence" value="ECO:0007669"/>
    <property type="project" value="TreeGrafter"/>
</dbReference>
<keyword evidence="2 4" id="KW-0560">Oxidoreductase</keyword>
<dbReference type="PANTHER" id="PTHR30466">
    <property type="entry name" value="FLAVIN REDUCTASE"/>
    <property type="match status" value="1"/>
</dbReference>
<dbReference type="Gene3D" id="2.30.110.10">
    <property type="entry name" value="Electron Transport, Fmn-binding Protein, Chain A"/>
    <property type="match status" value="1"/>
</dbReference>
<protein>
    <submittedName>
        <fullName evidence="4">3-hydroxy-9,10-secoandrosta-1,3,5(10)-triene-9, 17-dione monooxygenase reductase component</fullName>
        <ecNumber evidence="4">1.5.1.-</ecNumber>
    </submittedName>
</protein>
<evidence type="ECO:0000259" key="3">
    <source>
        <dbReference type="SMART" id="SM00903"/>
    </source>
</evidence>
<comment type="caution">
    <text evidence="4">The sequence shown here is derived from an EMBL/GenBank/DDBJ whole genome shotgun (WGS) entry which is preliminary data.</text>
</comment>
<keyword evidence="5" id="KW-1185">Reference proteome</keyword>